<dbReference type="AlphaFoldDB" id="A0AAN6DML6"/>
<protein>
    <recommendedName>
        <fullName evidence="3">Carboxylic ester hydrolase</fullName>
        <ecNumber evidence="3">3.1.1.-</ecNumber>
    </recommendedName>
</protein>
<dbReference type="Pfam" id="PF00135">
    <property type="entry name" value="COesterase"/>
    <property type="match status" value="1"/>
</dbReference>
<keyword evidence="2 3" id="KW-0378">Hydrolase</keyword>
<evidence type="ECO:0000256" key="3">
    <source>
        <dbReference type="RuleBase" id="RU361235"/>
    </source>
</evidence>
<evidence type="ECO:0000313" key="6">
    <source>
        <dbReference type="Proteomes" id="UP001203852"/>
    </source>
</evidence>
<proteinExistence type="inferred from homology"/>
<organism evidence="5 6">
    <name type="scientific">Exophiala viscosa</name>
    <dbReference type="NCBI Taxonomy" id="2486360"/>
    <lineage>
        <taxon>Eukaryota</taxon>
        <taxon>Fungi</taxon>
        <taxon>Dikarya</taxon>
        <taxon>Ascomycota</taxon>
        <taxon>Pezizomycotina</taxon>
        <taxon>Eurotiomycetes</taxon>
        <taxon>Chaetothyriomycetidae</taxon>
        <taxon>Chaetothyriales</taxon>
        <taxon>Herpotrichiellaceae</taxon>
        <taxon>Exophiala</taxon>
    </lineage>
</organism>
<name>A0AAN6DML6_9EURO</name>
<dbReference type="SUPFAM" id="SSF53474">
    <property type="entry name" value="alpha/beta-Hydrolases"/>
    <property type="match status" value="1"/>
</dbReference>
<keyword evidence="6" id="KW-1185">Reference proteome</keyword>
<dbReference type="GO" id="GO:0016787">
    <property type="term" value="F:hydrolase activity"/>
    <property type="evidence" value="ECO:0007669"/>
    <property type="project" value="UniProtKB-KW"/>
</dbReference>
<evidence type="ECO:0000313" key="5">
    <source>
        <dbReference type="EMBL" id="KAI1609116.1"/>
    </source>
</evidence>
<feature type="domain" description="Carboxylesterase type B" evidence="4">
    <location>
        <begin position="11"/>
        <end position="296"/>
    </location>
</feature>
<accession>A0AAN6DML6</accession>
<dbReference type="InterPro" id="IPR029058">
    <property type="entry name" value="AB_hydrolase_fold"/>
</dbReference>
<comment type="similarity">
    <text evidence="1 3">Belongs to the type-B carboxylesterase/lipase family.</text>
</comment>
<dbReference type="PANTHER" id="PTHR43142:SF11">
    <property type="entry name" value="CARBOXYLIC ESTER HYDROLASE"/>
    <property type="match status" value="1"/>
</dbReference>
<dbReference type="Gene3D" id="3.40.50.1820">
    <property type="entry name" value="alpha/beta hydrolase"/>
    <property type="match status" value="2"/>
</dbReference>
<sequence>MSFSLDHPDLGTVIGNDGPKVSRFFGVQYATLENRLANAQLKTYSGHGDVIAEKHGPSAISMPNACDMEHMFIQQTLPHGEFSYSDTECLNLNVFVPKTTRKDLPVFMFIHGGGFAIGSNAWPQYDLAAFVRRSVERDTPVIAININYRLGVFGFLTSQELRDAGFSSNNGLSDQLVAIKWVQRYIAGFGGDTQNITVAGESAGAVSALLHATRKDGLFKRVMSMGGTPLLLKPLPGFVAEATYSSVVDQLGLASLTAEERVRALLTISAEDVLSKVPPSAPLMPVVDGSVVPTPFTFSDYASISTGQGCESLLIGDCAFDENDPKNLQSILEFAHDIGFYAPAVEIAKAWPQKAYLYHFNEVNPWDGRWKGFSSHIFDVALLFQNYQDMLSKEQQEVALKFCDDVLDYVSGKEPFPSFKSGEGGARVYGPGSLGARFIPGTKSEDVGRRSVLLRLSDKVGLDTLSHVWDMFMIGQ</sequence>
<dbReference type="EC" id="3.1.1.-" evidence="3"/>
<dbReference type="PANTHER" id="PTHR43142">
    <property type="entry name" value="CARBOXYLIC ESTER HYDROLASE"/>
    <property type="match status" value="1"/>
</dbReference>
<dbReference type="InterPro" id="IPR019826">
    <property type="entry name" value="Carboxylesterase_B_AS"/>
</dbReference>
<dbReference type="Proteomes" id="UP001203852">
    <property type="component" value="Unassembled WGS sequence"/>
</dbReference>
<evidence type="ECO:0000259" key="4">
    <source>
        <dbReference type="Pfam" id="PF00135"/>
    </source>
</evidence>
<gene>
    <name evidence="5" type="ORF">EDD36DRAFT_453999</name>
</gene>
<dbReference type="EMBL" id="MU404361">
    <property type="protein sequence ID" value="KAI1609116.1"/>
    <property type="molecule type" value="Genomic_DNA"/>
</dbReference>
<dbReference type="InterPro" id="IPR002018">
    <property type="entry name" value="CarbesteraseB"/>
</dbReference>
<evidence type="ECO:0000256" key="2">
    <source>
        <dbReference type="ARBA" id="ARBA00022801"/>
    </source>
</evidence>
<evidence type="ECO:0000256" key="1">
    <source>
        <dbReference type="ARBA" id="ARBA00005964"/>
    </source>
</evidence>
<reference evidence="5" key="1">
    <citation type="journal article" date="2022" name="bioRxiv">
        <title>Deciphering the potential niche of two novel black yeast fungi from a biological soil crust based on their genomes, phenotypes, and melanin regulation.</title>
        <authorList>
            <consortium name="DOE Joint Genome Institute"/>
            <person name="Carr E.C."/>
            <person name="Barton Q."/>
            <person name="Grambo S."/>
            <person name="Sullivan M."/>
            <person name="Renfro C.M."/>
            <person name="Kuo A."/>
            <person name="Pangilinan J."/>
            <person name="Lipzen A."/>
            <person name="Keymanesh K."/>
            <person name="Savage E."/>
            <person name="Barry K."/>
            <person name="Grigoriev I.V."/>
            <person name="Riekhof W.R."/>
            <person name="Harris S.S."/>
        </authorList>
    </citation>
    <scope>NUCLEOTIDE SEQUENCE</scope>
    <source>
        <strain evidence="5">JF 03-4F</strain>
    </source>
</reference>
<comment type="caution">
    <text evidence="5">The sequence shown here is derived from an EMBL/GenBank/DDBJ whole genome shotgun (WGS) entry which is preliminary data.</text>
</comment>
<dbReference type="PROSITE" id="PS00122">
    <property type="entry name" value="CARBOXYLESTERASE_B_1"/>
    <property type="match status" value="1"/>
</dbReference>